<gene>
    <name evidence="1" type="ORF">Asulf_01107</name>
</gene>
<sequence>MKQLKNTNDADIKNIIRNSEKRYRIQEILKYVAGKKVLDLGCVQHSSNKATRADWLHGIISRYASYCLGVDLLEKEVKKLNELGYNIICADVEKMDLPEKDFEVIVAGELIEHLANPGSFLENCRNHLKDDGLLIITTPNPFCFIHFRRSIFGKLKVNPEHVAWYDEITLTQLLKRYNFEPVEIKYLETPAWGVSKIIYKFGFKKFGSSNLFAVFRKV</sequence>
<dbReference type="OrthoDB" id="173767at2157"/>
<protein>
    <recommendedName>
        <fullName evidence="3">Methyltransferase type 11 domain-containing protein</fullName>
    </recommendedName>
</protein>
<dbReference type="Gene3D" id="3.40.50.150">
    <property type="entry name" value="Vaccinia Virus protein VP39"/>
    <property type="match status" value="1"/>
</dbReference>
<dbReference type="GeneID" id="15392748"/>
<organism evidence="1 2">
    <name type="scientific">Archaeoglobus sulfaticallidus PM70-1</name>
    <dbReference type="NCBI Taxonomy" id="387631"/>
    <lineage>
        <taxon>Archaea</taxon>
        <taxon>Methanobacteriati</taxon>
        <taxon>Methanobacteriota</taxon>
        <taxon>Archaeoglobi</taxon>
        <taxon>Archaeoglobales</taxon>
        <taxon>Archaeoglobaceae</taxon>
        <taxon>Archaeoglobus</taxon>
    </lineage>
</organism>
<evidence type="ECO:0000313" key="2">
    <source>
        <dbReference type="Proteomes" id="UP000013307"/>
    </source>
</evidence>
<dbReference type="SUPFAM" id="SSF53335">
    <property type="entry name" value="S-adenosyl-L-methionine-dependent methyltransferases"/>
    <property type="match status" value="1"/>
</dbReference>
<dbReference type="eggNOG" id="arCOG05112">
    <property type="taxonomic scope" value="Archaea"/>
</dbReference>
<dbReference type="InterPro" id="IPR029063">
    <property type="entry name" value="SAM-dependent_MTases_sf"/>
</dbReference>
<dbReference type="Pfam" id="PF13489">
    <property type="entry name" value="Methyltransf_23"/>
    <property type="match status" value="1"/>
</dbReference>
<name>N0BFQ7_9EURY</name>
<reference evidence="1 2" key="1">
    <citation type="journal article" date="2013" name="Genome Announc.">
        <title>Complete Genome Sequence of the Thermophilic and Facultatively Chemolithoautotrophic Sulfate Reducer Archaeoglobus sulfaticallidus Strain PM70-1T.</title>
        <authorList>
            <person name="Stokke R."/>
            <person name="Hocking W.P."/>
            <person name="Steinsbu B.O."/>
            <person name="Steen I.H."/>
        </authorList>
    </citation>
    <scope>NUCLEOTIDE SEQUENCE [LARGE SCALE GENOMIC DNA]</scope>
    <source>
        <strain evidence="1">PM70-1</strain>
    </source>
</reference>
<dbReference type="STRING" id="387631.Asulf_01107"/>
<dbReference type="EMBL" id="CP005290">
    <property type="protein sequence ID" value="AGK61107.1"/>
    <property type="molecule type" value="Genomic_DNA"/>
</dbReference>
<evidence type="ECO:0008006" key="3">
    <source>
        <dbReference type="Google" id="ProtNLM"/>
    </source>
</evidence>
<dbReference type="RefSeq" id="WP_015590705.1">
    <property type="nucleotide sequence ID" value="NC_021169.1"/>
</dbReference>
<dbReference type="KEGG" id="ast:Asulf_01107"/>
<evidence type="ECO:0000313" key="1">
    <source>
        <dbReference type="EMBL" id="AGK61107.1"/>
    </source>
</evidence>
<dbReference type="PANTHER" id="PTHR43861">
    <property type="entry name" value="TRANS-ACONITATE 2-METHYLTRANSFERASE-RELATED"/>
    <property type="match status" value="1"/>
</dbReference>
<dbReference type="Proteomes" id="UP000013307">
    <property type="component" value="Chromosome"/>
</dbReference>
<proteinExistence type="predicted"/>
<dbReference type="CDD" id="cd02440">
    <property type="entry name" value="AdoMet_MTases"/>
    <property type="match status" value="1"/>
</dbReference>
<dbReference type="PANTHER" id="PTHR43861:SF6">
    <property type="entry name" value="METHYLTRANSFERASE TYPE 11"/>
    <property type="match status" value="1"/>
</dbReference>
<keyword evidence="2" id="KW-1185">Reference proteome</keyword>
<dbReference type="HOGENOM" id="CLU_106195_0_0_2"/>
<accession>N0BFQ7</accession>
<dbReference type="AlphaFoldDB" id="N0BFQ7"/>